<keyword evidence="1" id="KW-0344">Guanine-nucleotide releasing factor</keyword>
<evidence type="ECO:0000256" key="3">
    <source>
        <dbReference type="SAM" id="SignalP"/>
    </source>
</evidence>
<feature type="signal peptide" evidence="3">
    <location>
        <begin position="1"/>
        <end position="28"/>
    </location>
</feature>
<protein>
    <submittedName>
        <fullName evidence="5">Suppression of tumorigenicity 5 protein-like</fullName>
    </submittedName>
</protein>
<dbReference type="InterPro" id="IPR037516">
    <property type="entry name" value="Tripartite_DENN"/>
</dbReference>
<feature type="region of interest" description="Disordered" evidence="2">
    <location>
        <begin position="501"/>
        <end position="573"/>
    </location>
</feature>
<dbReference type="PROSITE" id="PS51257">
    <property type="entry name" value="PROKAR_LIPOPROTEIN"/>
    <property type="match status" value="1"/>
</dbReference>
<dbReference type="InterPro" id="IPR001194">
    <property type="entry name" value="cDENN_dom"/>
</dbReference>
<gene>
    <name evidence="5" type="primary">LOC107700604</name>
</gene>
<dbReference type="GO" id="GO:0070374">
    <property type="term" value="P:positive regulation of ERK1 and ERK2 cascade"/>
    <property type="evidence" value="ECO:0007669"/>
    <property type="project" value="TreeGrafter"/>
</dbReference>
<dbReference type="FunFam" id="3.40.50.11500:FF:000004">
    <property type="entry name" value="DENN domain-containing protein 2C isoform X1"/>
    <property type="match status" value="1"/>
</dbReference>
<evidence type="ECO:0000313" key="6">
    <source>
        <dbReference type="Proteomes" id="UP000472260"/>
    </source>
</evidence>
<feature type="compositionally biased region" description="Basic and acidic residues" evidence="2">
    <location>
        <begin position="429"/>
        <end position="445"/>
    </location>
</feature>
<feature type="compositionally biased region" description="Basic residues" evidence="2">
    <location>
        <begin position="524"/>
        <end position="533"/>
    </location>
</feature>
<dbReference type="InterPro" id="IPR005113">
    <property type="entry name" value="uDENN_dom"/>
</dbReference>
<proteinExistence type="predicted"/>
<evidence type="ECO:0000256" key="2">
    <source>
        <dbReference type="SAM" id="MobiDB-lite"/>
    </source>
</evidence>
<dbReference type="PANTHER" id="PTHR15288:SF5">
    <property type="entry name" value="DENN DOMAIN-CONTAINING PROTEIN 2B"/>
    <property type="match status" value="1"/>
</dbReference>
<feature type="region of interest" description="Disordered" evidence="2">
    <location>
        <begin position="35"/>
        <end position="58"/>
    </location>
</feature>
<dbReference type="InterPro" id="IPR043153">
    <property type="entry name" value="DENN_C"/>
</dbReference>
<feature type="chain" id="PRO_5025434316" evidence="3">
    <location>
        <begin position="29"/>
        <end position="1000"/>
    </location>
</feature>
<reference evidence="5" key="2">
    <citation type="submission" date="2025-09" db="UniProtKB">
        <authorList>
            <consortium name="Ensembl"/>
        </authorList>
    </citation>
    <scope>IDENTIFICATION</scope>
</reference>
<dbReference type="GO" id="GO:0005085">
    <property type="term" value="F:guanyl-nucleotide exchange factor activity"/>
    <property type="evidence" value="ECO:0007669"/>
    <property type="project" value="UniProtKB-KW"/>
</dbReference>
<feature type="region of interest" description="Disordered" evidence="2">
    <location>
        <begin position="357"/>
        <end position="479"/>
    </location>
</feature>
<evidence type="ECO:0000259" key="4">
    <source>
        <dbReference type="PROSITE" id="PS50211"/>
    </source>
</evidence>
<name>A0A671SNV8_9TELE</name>
<feature type="compositionally biased region" description="Low complexity" evidence="2">
    <location>
        <begin position="400"/>
        <end position="412"/>
    </location>
</feature>
<evidence type="ECO:0000313" key="5">
    <source>
        <dbReference type="Ensembl" id="ENSSANP00000097987.1"/>
    </source>
</evidence>
<feature type="compositionally biased region" description="Polar residues" evidence="2">
    <location>
        <begin position="453"/>
        <end position="476"/>
    </location>
</feature>
<evidence type="ECO:0000256" key="1">
    <source>
        <dbReference type="ARBA" id="ARBA00022658"/>
    </source>
</evidence>
<dbReference type="SMART" id="SM00799">
    <property type="entry name" value="DENN"/>
    <property type="match status" value="1"/>
</dbReference>
<feature type="compositionally biased region" description="Polar residues" evidence="2">
    <location>
        <begin position="44"/>
        <end position="56"/>
    </location>
</feature>
<dbReference type="PROSITE" id="PS50211">
    <property type="entry name" value="DENN"/>
    <property type="match status" value="1"/>
</dbReference>
<dbReference type="PANTHER" id="PTHR15288">
    <property type="entry name" value="DENN DOMAIN-CONTAINING PROTEIN 2"/>
    <property type="match status" value="1"/>
</dbReference>
<dbReference type="InterPro" id="IPR051942">
    <property type="entry name" value="DENN_domain_containing_2"/>
</dbReference>
<dbReference type="Ensembl" id="ENSSANT00000104054.1">
    <property type="protein sequence ID" value="ENSSANP00000097987.1"/>
    <property type="gene ID" value="ENSSANG00000047924.1"/>
</dbReference>
<dbReference type="Proteomes" id="UP000472260">
    <property type="component" value="Unassembled WGS sequence"/>
</dbReference>
<keyword evidence="6" id="KW-1185">Reference proteome</keyword>
<feature type="compositionally biased region" description="Polar residues" evidence="2">
    <location>
        <begin position="501"/>
        <end position="513"/>
    </location>
</feature>
<dbReference type="Gene3D" id="3.30.450.200">
    <property type="match status" value="1"/>
</dbReference>
<feature type="compositionally biased region" description="Polar residues" evidence="2">
    <location>
        <begin position="558"/>
        <end position="567"/>
    </location>
</feature>
<feature type="compositionally biased region" description="Low complexity" evidence="2">
    <location>
        <begin position="358"/>
        <end position="371"/>
    </location>
</feature>
<sequence>MTANKSSKTAPKGFLLFLLIYSCFRCQSVSPPPILTTGKESRSSHLSGSEDASQQGRYAKADTKLWTQKNWSCKTASLRSGASLSDFECQSRLTKSRSISCLGKRLTIQNPPSGNNQDQKENQPQQAPPVGDGLNPGPLSWSTLSVGPTTKLGHKRTLSLSHTGTCISSVAIRKKISEWEGRKAALPRMSLCLEKRPGGGSEGCPSLLSSPCSEKTFDFKGVRRMSTAFSECSYPEIEEDEHVSDREAPLRFQKRPSKTESSGIFLRTLSARKETSAVLSRIQKIEQALKESPSSSPPQYLSNCYSLDKSRQKSFIISGTEDLDSTCGSKRSSICSVATEPEVSPGSERLSKLKQRFSISSTRSESPELSSAQDSPGITVNPLPKPKRTFEYDTNRNHRGLLPGNGLPLTTESPPPLPSTPAPAIMRNSKTDESLPKKTQDRESCESEDAVSLPSSYPSSPTENGAENHSRPSSKSTLEENAYEDIVGKNRQQLISYQLPSHQLPSKPSSQSLRLPGPADRKSQRTSRLSKRHSHDDMLLLPQLGMPSSPCGLLDDSLNPSTDTLASHRQKRVPKVVQRINSIYCTKRGKKRLKKLSLSNIETASLRDDNSESESDSDDRFKAHTQRLLKLQSMLRSAPSYRTLELQLIEWQERELFEYFVVVSLKKKPTKNSYTPEVTYQFPKLERLTKQMREAEQRLKAIPQFCFPDAKDWSAVSEYNSETFSFMLTGEDGSRRFGYCRRLLPSGKGPRLPEVYCVISRLGCFNLFSKILDEVERRRGISAALVYPFMRSVMESPFPAPGKTIKVKTFLPGAGNEVIELRRPMDSRLEHVDFESLFNCLSVRQVVRVFASLLLERRVIFVADKLSTLSSCVHAVVALLYPFSWQHTFIPVLPTSMVDIVCCPTPFLVGILSSSLPKLKELPVEETLMVDLGKDRFIRQVRLPSLTSLTNSPMAQAQLIVVLSLRSENNRNINKLAVSCYESLSVVTMLISILFLYTDG</sequence>
<reference evidence="5" key="1">
    <citation type="submission" date="2025-08" db="UniProtKB">
        <authorList>
            <consortium name="Ensembl"/>
        </authorList>
    </citation>
    <scope>IDENTIFICATION</scope>
</reference>
<feature type="domain" description="UDENN" evidence="4">
    <location>
        <begin position="658"/>
        <end position="1000"/>
    </location>
</feature>
<dbReference type="FunFam" id="3.30.450.200:FF:000001">
    <property type="entry name" value="DENN domain-containing protein 2A isoform X1"/>
    <property type="match status" value="1"/>
</dbReference>
<feature type="region of interest" description="Disordered" evidence="2">
    <location>
        <begin position="106"/>
        <end position="141"/>
    </location>
</feature>
<dbReference type="Pfam" id="PF02141">
    <property type="entry name" value="DENN"/>
    <property type="match status" value="1"/>
</dbReference>
<feature type="compositionally biased region" description="Polar residues" evidence="2">
    <location>
        <begin position="107"/>
        <end position="125"/>
    </location>
</feature>
<dbReference type="Pfam" id="PF03456">
    <property type="entry name" value="uDENN"/>
    <property type="match status" value="1"/>
</dbReference>
<dbReference type="SMART" id="SM00800">
    <property type="entry name" value="uDENN"/>
    <property type="match status" value="1"/>
</dbReference>
<accession>A0A671SNV8</accession>
<organism evidence="5 6">
    <name type="scientific">Sinocyclocheilus anshuiensis</name>
    <dbReference type="NCBI Taxonomy" id="1608454"/>
    <lineage>
        <taxon>Eukaryota</taxon>
        <taxon>Metazoa</taxon>
        <taxon>Chordata</taxon>
        <taxon>Craniata</taxon>
        <taxon>Vertebrata</taxon>
        <taxon>Euteleostomi</taxon>
        <taxon>Actinopterygii</taxon>
        <taxon>Neopterygii</taxon>
        <taxon>Teleostei</taxon>
        <taxon>Ostariophysi</taxon>
        <taxon>Cypriniformes</taxon>
        <taxon>Cyprinidae</taxon>
        <taxon>Cyprininae</taxon>
        <taxon>Sinocyclocheilus</taxon>
    </lineage>
</organism>
<dbReference type="Gene3D" id="3.40.50.11500">
    <property type="match status" value="1"/>
</dbReference>
<dbReference type="AlphaFoldDB" id="A0A671SNV8"/>
<keyword evidence="3" id="KW-0732">Signal</keyword>